<gene>
    <name evidence="2" type="ORF">AD945_03270</name>
</gene>
<comment type="caution">
    <text evidence="2">The sequence shown here is derived from an EMBL/GenBank/DDBJ whole genome shotgun (WGS) entry which is preliminary data.</text>
</comment>
<keyword evidence="1" id="KW-0472">Membrane</keyword>
<dbReference type="Proteomes" id="UP000075636">
    <property type="component" value="Unassembled WGS sequence"/>
</dbReference>
<dbReference type="AlphaFoldDB" id="A0A149TM13"/>
<sequence>MLYLSCMIAHCLTILPRSRLIVSVAFAIFSVIASFDAIANEARPAHVITIQANDGLSLAPKENKAWYEQGIWPVAGATLTLIVTNTVTVIVVYLQSSRSFNALLRQRKIERYAAALNDFYNPLLALLDINKEIFQNTGPLSFPQEEIPRNAAGLVWGQTKKKILSNNIDIEMILRTKTHLLIETDSLESYHRLLVHVAMYEAFQRVETDLYTGFTFPEDIRGHVVAQRLAALKIYHKLTGEQI</sequence>
<feature type="transmembrane region" description="Helical" evidence="1">
    <location>
        <begin position="71"/>
        <end position="94"/>
    </location>
</feature>
<evidence type="ECO:0000313" key="2">
    <source>
        <dbReference type="EMBL" id="KXV49875.1"/>
    </source>
</evidence>
<proteinExistence type="predicted"/>
<feature type="transmembrane region" description="Helical" evidence="1">
    <location>
        <begin position="20"/>
        <end position="39"/>
    </location>
</feature>
<protein>
    <submittedName>
        <fullName evidence="2">Uncharacterized protein</fullName>
    </submittedName>
</protein>
<dbReference type="PATRIC" id="fig|318683.6.peg.1718"/>
<accession>A0A149TM13</accession>
<evidence type="ECO:0000313" key="3">
    <source>
        <dbReference type="Proteomes" id="UP000075636"/>
    </source>
</evidence>
<keyword evidence="1" id="KW-1133">Transmembrane helix</keyword>
<reference evidence="2 3" key="1">
    <citation type="submission" date="2015-06" db="EMBL/GenBank/DDBJ databases">
        <title>Improved classification and identification of acetic acid bacteria using matrix-assisted laser desorption/ionization time-of-flight mass spectrometry; Gluconobacter nephelii and Gluconobacter uchimurae are later heterotypic synonyms of Gluconobacter japonicus and Gluconobacter oxydans, respectively.</title>
        <authorList>
            <person name="Li L."/>
            <person name="Cleenwerck I."/>
            <person name="De Vuyst L."/>
            <person name="Vandamme P."/>
        </authorList>
    </citation>
    <scope>NUCLEOTIDE SEQUENCE [LARGE SCALE GENOMIC DNA]</scope>
    <source>
        <strain evidence="2 3">LMG 1768</strain>
    </source>
</reference>
<dbReference type="EMBL" id="LHZR01000089">
    <property type="protein sequence ID" value="KXV49875.1"/>
    <property type="molecule type" value="Genomic_DNA"/>
</dbReference>
<keyword evidence="1" id="KW-0812">Transmembrane</keyword>
<organism evidence="2 3">
    <name type="scientific">Gluconobacter albidus</name>
    <dbReference type="NCBI Taxonomy" id="318683"/>
    <lineage>
        <taxon>Bacteria</taxon>
        <taxon>Pseudomonadati</taxon>
        <taxon>Pseudomonadota</taxon>
        <taxon>Alphaproteobacteria</taxon>
        <taxon>Acetobacterales</taxon>
        <taxon>Acetobacteraceae</taxon>
        <taxon>Gluconobacter</taxon>
    </lineage>
</organism>
<evidence type="ECO:0000256" key="1">
    <source>
        <dbReference type="SAM" id="Phobius"/>
    </source>
</evidence>
<name>A0A149TM13_9PROT</name>